<feature type="region of interest" description="Disordered" evidence="8">
    <location>
        <begin position="446"/>
        <end position="465"/>
    </location>
</feature>
<feature type="compositionally biased region" description="Polar residues" evidence="8">
    <location>
        <begin position="1359"/>
        <end position="1372"/>
    </location>
</feature>
<feature type="compositionally biased region" description="Polar residues" evidence="8">
    <location>
        <begin position="904"/>
        <end position="913"/>
    </location>
</feature>
<feature type="compositionally biased region" description="Basic and acidic residues" evidence="8">
    <location>
        <begin position="120"/>
        <end position="130"/>
    </location>
</feature>
<dbReference type="SUPFAM" id="SSF57701">
    <property type="entry name" value="Zn2/Cys6 DNA-binding domain"/>
    <property type="match status" value="1"/>
</dbReference>
<dbReference type="Pfam" id="PF04082">
    <property type="entry name" value="Fungal_trans"/>
    <property type="match status" value="1"/>
</dbReference>
<feature type="region of interest" description="Disordered" evidence="8">
    <location>
        <begin position="1081"/>
        <end position="1102"/>
    </location>
</feature>
<feature type="compositionally biased region" description="Low complexity" evidence="8">
    <location>
        <begin position="1332"/>
        <end position="1341"/>
    </location>
</feature>
<evidence type="ECO:0000256" key="5">
    <source>
        <dbReference type="ARBA" id="ARBA00023125"/>
    </source>
</evidence>
<dbReference type="InterPro" id="IPR051615">
    <property type="entry name" value="Transcr_Regulatory_Elem"/>
</dbReference>
<feature type="region of interest" description="Disordered" evidence="8">
    <location>
        <begin position="585"/>
        <end position="636"/>
    </location>
</feature>
<dbReference type="PROSITE" id="PS00463">
    <property type="entry name" value="ZN2_CY6_FUNGAL_1"/>
    <property type="match status" value="1"/>
</dbReference>
<evidence type="ECO:0000313" key="10">
    <source>
        <dbReference type="EMBL" id="KAJ1924978.1"/>
    </source>
</evidence>
<keyword evidence="5" id="KW-0238">DNA-binding</keyword>
<feature type="region of interest" description="Disordered" evidence="8">
    <location>
        <begin position="823"/>
        <end position="842"/>
    </location>
</feature>
<keyword evidence="4" id="KW-0805">Transcription regulation</keyword>
<feature type="domain" description="Zn(2)-C6 fungal-type" evidence="9">
    <location>
        <begin position="24"/>
        <end position="54"/>
    </location>
</feature>
<dbReference type="Proteomes" id="UP001150569">
    <property type="component" value="Unassembled WGS sequence"/>
</dbReference>
<feature type="region of interest" description="Disordered" evidence="8">
    <location>
        <begin position="109"/>
        <end position="172"/>
    </location>
</feature>
<dbReference type="Pfam" id="PF00172">
    <property type="entry name" value="Zn_clus"/>
    <property type="match status" value="1"/>
</dbReference>
<comment type="caution">
    <text evidence="10">The sequence shown here is derived from an EMBL/GenBank/DDBJ whole genome shotgun (WGS) entry which is preliminary data.</text>
</comment>
<keyword evidence="7" id="KW-0539">Nucleus</keyword>
<dbReference type="OrthoDB" id="2123952at2759"/>
<keyword evidence="6" id="KW-0804">Transcription</keyword>
<sequence length="1404" mass="148827">MPLDTASAVDYDDNDQKRRRVSRACDLCRRKKVKCDGVLPVCTNCQILHLGCTYKDMAKKRGPPKGYIDAIESKLLRVEKLLDELTDVEGCPRPQIVAELDRLRHSEPIIKTKKAGHPHSAAEGRLRQTETRSPSPPHYSPPLRLGSQRSPSPIESQPSSARPGVDTPLSYGPYQREAVQESNVAMFNLSIDEQGNQRYCGQSSGLWLLRGSSRFQGGILQGSRANLRSHTCPYTDVTQVPREIELALVRGFFEHIYPVFPIVIPHQFWNSFVNPSEDPPSPLLKYAMFACVAKFVDLDTLMPGGSNAALGMLYFDTLQPGLLAHLFTSSLTLVQVLVLVAVYHHGCMTMKGWKFNGMAINLAYDLGLHRDPDKMGMLRMSDTDRELRRRAWWCCYILDTIGSASLGRPPVVKGMGFDTEYCRLEENPAVVAGIIDGSITGPISADLARAPPTSSSPVPPGQPSPELPFTVERHSKYLLQLINLVNRTMGQVYGYQSVFVRNYHHPIVFSIPVAQLDKQLRTWLINLPPELKYNPSDYLQLGRAPHRFISTIHSLYHNTLILLHRPFLAHQWHLPVLAVGSSGNQTMAPASHTGDDGAESAGPVVGPAVLTATPSPLNRHRHGTAAAGGSPGVGSGSNGPIATASLTSAEFSSLQICTSSSAALTCIQHTMARKSSSGGSIFNISMNMAAATLHLHNALSPDPRYARAAKAYLRLTLDTLRVLGKRWISASKLEVILEELMEQRGVSLEGVPQVTELTADDNLGYALAVNPAQFMDDVSQPPNPSTSTVPKTVIVGANVHPANGWASTAPMYTTLSQYNASNQAPAYDSQRPHAQRNNHPQSPLRMLSTAAHSSGPVPKNKTRSDSALPTTAKSASHPIPPTARGLARRLDPTPTAPVSPTTTIASRNGTGWTPRSDPLRAKVMGGPGGTATTAGTAEASYALIGSEAVFAPPGIEGNQTTTVDASRPPLPPASSGHPAVSLPPPMQQDSPFHTGQVLWTNLMEDPNFNIGLMGAAGMNGGGGGGVSTGLATTGGDYKASIGAHSGGGGLGTAVTVPFELLSPQYFTDPRTLHGAGGNVIGPSGQGFVSQAPQPTPPSSSTVGANITELPSYSSTASGPIQLLQMSPAPSAPTRFDPYAVYGAATGANGSGGGAGDNNSSATGEAPTDMTQQFNLAHILRQARGGGNKPGTATAGAVPASLLPSSGFPGMPTYNSTYPAHHRQLQQPQRSDQANLATSSAHQQTLPMGELSIDCDGPDSVLKSYPTSQNGSHAGHNGYANVLQRGSPAYTPPASSSSAAAAAAAAMFMTRQAPTIIPAGINGANPVGRGIGSTQSQTSSSSLNPGPPYPTPAPADLGNAQPQPQQSPFIPTRGQNQAFFTNLENFFFDADVMEFNAWDQVGPSQ</sequence>
<dbReference type="GO" id="GO:0005634">
    <property type="term" value="C:nucleus"/>
    <property type="evidence" value="ECO:0007669"/>
    <property type="project" value="UniProtKB-SubCell"/>
</dbReference>
<organism evidence="10 11">
    <name type="scientific">Tieghemiomyces parasiticus</name>
    <dbReference type="NCBI Taxonomy" id="78921"/>
    <lineage>
        <taxon>Eukaryota</taxon>
        <taxon>Fungi</taxon>
        <taxon>Fungi incertae sedis</taxon>
        <taxon>Zoopagomycota</taxon>
        <taxon>Kickxellomycotina</taxon>
        <taxon>Dimargaritomycetes</taxon>
        <taxon>Dimargaritales</taxon>
        <taxon>Dimargaritaceae</taxon>
        <taxon>Tieghemiomyces</taxon>
    </lineage>
</organism>
<proteinExistence type="predicted"/>
<comment type="subcellular location">
    <subcellularLocation>
        <location evidence="1">Nucleus</location>
    </subcellularLocation>
</comment>
<dbReference type="GO" id="GO:0008270">
    <property type="term" value="F:zinc ion binding"/>
    <property type="evidence" value="ECO:0007669"/>
    <property type="project" value="InterPro"/>
</dbReference>
<evidence type="ECO:0000313" key="11">
    <source>
        <dbReference type="Proteomes" id="UP001150569"/>
    </source>
</evidence>
<evidence type="ECO:0000256" key="2">
    <source>
        <dbReference type="ARBA" id="ARBA00022723"/>
    </source>
</evidence>
<reference evidence="10" key="1">
    <citation type="submission" date="2022-07" db="EMBL/GenBank/DDBJ databases">
        <title>Phylogenomic reconstructions and comparative analyses of Kickxellomycotina fungi.</title>
        <authorList>
            <person name="Reynolds N.K."/>
            <person name="Stajich J.E."/>
            <person name="Barry K."/>
            <person name="Grigoriev I.V."/>
            <person name="Crous P."/>
            <person name="Smith M.E."/>
        </authorList>
    </citation>
    <scope>NUCLEOTIDE SEQUENCE</scope>
    <source>
        <strain evidence="10">RSA 861</strain>
    </source>
</reference>
<evidence type="ECO:0000256" key="3">
    <source>
        <dbReference type="ARBA" id="ARBA00022833"/>
    </source>
</evidence>
<dbReference type="SMART" id="SM00906">
    <property type="entry name" value="Fungal_trans"/>
    <property type="match status" value="1"/>
</dbReference>
<gene>
    <name evidence="10" type="ORF">IWQ60_004868</name>
</gene>
<evidence type="ECO:0000256" key="8">
    <source>
        <dbReference type="SAM" id="MobiDB-lite"/>
    </source>
</evidence>
<dbReference type="EMBL" id="JANBPT010000245">
    <property type="protein sequence ID" value="KAJ1924978.1"/>
    <property type="molecule type" value="Genomic_DNA"/>
</dbReference>
<name>A0A9W8DYZ3_9FUNG</name>
<dbReference type="GO" id="GO:0006351">
    <property type="term" value="P:DNA-templated transcription"/>
    <property type="evidence" value="ECO:0007669"/>
    <property type="project" value="InterPro"/>
</dbReference>
<feature type="region of interest" description="Disordered" evidence="8">
    <location>
        <begin position="1326"/>
        <end position="1372"/>
    </location>
</feature>
<dbReference type="GO" id="GO:0000981">
    <property type="term" value="F:DNA-binding transcription factor activity, RNA polymerase II-specific"/>
    <property type="evidence" value="ECO:0007669"/>
    <property type="project" value="InterPro"/>
</dbReference>
<dbReference type="CDD" id="cd00067">
    <property type="entry name" value="GAL4"/>
    <property type="match status" value="1"/>
</dbReference>
<keyword evidence="11" id="KW-1185">Reference proteome</keyword>
<dbReference type="InterPro" id="IPR036864">
    <property type="entry name" value="Zn2-C6_fun-type_DNA-bd_sf"/>
</dbReference>
<protein>
    <recommendedName>
        <fullName evidence="9">Zn(2)-C6 fungal-type domain-containing protein</fullName>
    </recommendedName>
</protein>
<dbReference type="InterPro" id="IPR001138">
    <property type="entry name" value="Zn2Cys6_DnaBD"/>
</dbReference>
<dbReference type="Gene3D" id="4.10.240.10">
    <property type="entry name" value="Zn(2)-C6 fungal-type DNA-binding domain"/>
    <property type="match status" value="1"/>
</dbReference>
<evidence type="ECO:0000259" key="9">
    <source>
        <dbReference type="PROSITE" id="PS50048"/>
    </source>
</evidence>
<evidence type="ECO:0000256" key="7">
    <source>
        <dbReference type="ARBA" id="ARBA00023242"/>
    </source>
</evidence>
<feature type="compositionally biased region" description="Polar residues" evidence="8">
    <location>
        <begin position="147"/>
        <end position="160"/>
    </location>
</feature>
<evidence type="ECO:0000256" key="4">
    <source>
        <dbReference type="ARBA" id="ARBA00023015"/>
    </source>
</evidence>
<feature type="region of interest" description="Disordered" evidence="8">
    <location>
        <begin position="959"/>
        <end position="983"/>
    </location>
</feature>
<dbReference type="PANTHER" id="PTHR31313:SF81">
    <property type="entry name" value="TY1 ENHANCER ACTIVATOR"/>
    <property type="match status" value="1"/>
</dbReference>
<feature type="compositionally biased region" description="Low complexity" evidence="8">
    <location>
        <begin position="892"/>
        <end position="903"/>
    </location>
</feature>
<evidence type="ECO:0000256" key="1">
    <source>
        <dbReference type="ARBA" id="ARBA00004123"/>
    </source>
</evidence>
<dbReference type="GO" id="GO:0003677">
    <property type="term" value="F:DNA binding"/>
    <property type="evidence" value="ECO:0007669"/>
    <property type="project" value="UniProtKB-KW"/>
</dbReference>
<dbReference type="PROSITE" id="PS50048">
    <property type="entry name" value="ZN2_CY6_FUNGAL_2"/>
    <property type="match status" value="1"/>
</dbReference>
<keyword evidence="2" id="KW-0479">Metal-binding</keyword>
<accession>A0A9W8DYZ3</accession>
<dbReference type="SMART" id="SM00066">
    <property type="entry name" value="GAL4"/>
    <property type="match status" value="1"/>
</dbReference>
<keyword evidence="3" id="KW-0862">Zinc</keyword>
<feature type="compositionally biased region" description="Polar residues" evidence="8">
    <location>
        <begin position="865"/>
        <end position="874"/>
    </location>
</feature>
<feature type="region of interest" description="Disordered" evidence="8">
    <location>
        <begin position="1266"/>
        <end position="1294"/>
    </location>
</feature>
<feature type="region of interest" description="Disordered" evidence="8">
    <location>
        <begin position="849"/>
        <end position="919"/>
    </location>
</feature>
<dbReference type="CDD" id="cd12148">
    <property type="entry name" value="fungal_TF_MHR"/>
    <property type="match status" value="1"/>
</dbReference>
<dbReference type="InterPro" id="IPR007219">
    <property type="entry name" value="XnlR_reg_dom"/>
</dbReference>
<dbReference type="PANTHER" id="PTHR31313">
    <property type="entry name" value="TY1 ENHANCER ACTIVATOR"/>
    <property type="match status" value="1"/>
</dbReference>
<evidence type="ECO:0000256" key="6">
    <source>
        <dbReference type="ARBA" id="ARBA00023163"/>
    </source>
</evidence>